<comment type="caution">
    <text evidence="1">The sequence shown here is derived from an EMBL/GenBank/DDBJ whole genome shotgun (WGS) entry which is preliminary data.</text>
</comment>
<protein>
    <submittedName>
        <fullName evidence="1">Uncharacterized protein</fullName>
    </submittedName>
</protein>
<organism evidence="1 2">
    <name type="scientific">Variovorax paradoxus</name>
    <dbReference type="NCBI Taxonomy" id="34073"/>
    <lineage>
        <taxon>Bacteria</taxon>
        <taxon>Pseudomonadati</taxon>
        <taxon>Pseudomonadota</taxon>
        <taxon>Betaproteobacteria</taxon>
        <taxon>Burkholderiales</taxon>
        <taxon>Comamonadaceae</taxon>
        <taxon>Variovorax</taxon>
    </lineage>
</organism>
<accession>A0AA91DS07</accession>
<sequence length="90" mass="10622">MTLTRLRVAEHQRIAKQFIQGNSLMGQQRMPCRHCHHERIAPDRQGRDPVSHFIGLRESHIVQIVMQPLDLLRQRHLEEPQFNFGFFLAA</sequence>
<dbReference type="Proteomes" id="UP000077852">
    <property type="component" value="Unassembled WGS sequence"/>
</dbReference>
<proteinExistence type="predicted"/>
<evidence type="ECO:0000313" key="1">
    <source>
        <dbReference type="EMBL" id="OAK66304.1"/>
    </source>
</evidence>
<dbReference type="AlphaFoldDB" id="A0AA91DS07"/>
<gene>
    <name evidence="1" type="ORF">A3K87_07515</name>
</gene>
<name>A0AA91DS07_VARPD</name>
<dbReference type="EMBL" id="LVHG01000025">
    <property type="protein sequence ID" value="OAK66304.1"/>
    <property type="molecule type" value="Genomic_DNA"/>
</dbReference>
<evidence type="ECO:0000313" key="2">
    <source>
        <dbReference type="Proteomes" id="UP000077852"/>
    </source>
</evidence>
<reference evidence="1 2" key="1">
    <citation type="submission" date="2016-03" db="EMBL/GenBank/DDBJ databases">
        <title>Genome sequence of Variovorax paradoxus KB5.</title>
        <authorList>
            <person name="Jeong H."/>
            <person name="Hong C.E."/>
            <person name="Jo S.H."/>
            <person name="Park J.M."/>
        </authorList>
    </citation>
    <scope>NUCLEOTIDE SEQUENCE [LARGE SCALE GENOMIC DNA]</scope>
    <source>
        <strain evidence="1 2">KB5</strain>
    </source>
</reference>